<feature type="transmembrane region" description="Helical" evidence="6">
    <location>
        <begin position="32"/>
        <end position="52"/>
    </location>
</feature>
<dbReference type="PANTHER" id="PTHR30249">
    <property type="entry name" value="PUTATIVE SEROTONIN TRANSPORTER"/>
    <property type="match status" value="1"/>
</dbReference>
<gene>
    <name evidence="7" type="ORF">BC938DRAFT_470996</name>
</gene>
<feature type="region of interest" description="Disordered" evidence="5">
    <location>
        <begin position="173"/>
        <end position="217"/>
    </location>
</feature>
<evidence type="ECO:0000256" key="3">
    <source>
        <dbReference type="ARBA" id="ARBA00022989"/>
    </source>
</evidence>
<evidence type="ECO:0000256" key="1">
    <source>
        <dbReference type="ARBA" id="ARBA00004141"/>
    </source>
</evidence>
<dbReference type="Proteomes" id="UP000274822">
    <property type="component" value="Unassembled WGS sequence"/>
</dbReference>
<protein>
    <submittedName>
        <fullName evidence="7">LrgB-like family-domain-containing protein</fullName>
    </submittedName>
</protein>
<dbReference type="Pfam" id="PF04172">
    <property type="entry name" value="LrgB"/>
    <property type="match status" value="1"/>
</dbReference>
<proteinExistence type="predicted"/>
<evidence type="ECO:0000256" key="6">
    <source>
        <dbReference type="SAM" id="Phobius"/>
    </source>
</evidence>
<keyword evidence="8" id="KW-1185">Reference proteome</keyword>
<organism evidence="7 8">
    <name type="scientific">Jimgerdemannia flammicorona</name>
    <dbReference type="NCBI Taxonomy" id="994334"/>
    <lineage>
        <taxon>Eukaryota</taxon>
        <taxon>Fungi</taxon>
        <taxon>Fungi incertae sedis</taxon>
        <taxon>Mucoromycota</taxon>
        <taxon>Mucoromycotina</taxon>
        <taxon>Endogonomycetes</taxon>
        <taxon>Endogonales</taxon>
        <taxon>Endogonaceae</taxon>
        <taxon>Jimgerdemannia</taxon>
    </lineage>
</organism>
<feature type="transmembrane region" description="Helical" evidence="6">
    <location>
        <begin position="416"/>
        <end position="437"/>
    </location>
</feature>
<evidence type="ECO:0000313" key="7">
    <source>
        <dbReference type="EMBL" id="RUS26269.1"/>
    </source>
</evidence>
<dbReference type="PANTHER" id="PTHR30249:SF0">
    <property type="entry name" value="PLASTIDAL GLYCOLATE_GLYCERATE TRANSLOCATOR 1, CHLOROPLASTIC"/>
    <property type="match status" value="1"/>
</dbReference>
<dbReference type="GO" id="GO:0016020">
    <property type="term" value="C:membrane"/>
    <property type="evidence" value="ECO:0007669"/>
    <property type="project" value="UniProtKB-SubCell"/>
</dbReference>
<feature type="transmembrane region" description="Helical" evidence="6">
    <location>
        <begin position="468"/>
        <end position="489"/>
    </location>
</feature>
<keyword evidence="2 6" id="KW-0812">Transmembrane</keyword>
<comment type="caution">
    <text evidence="7">The sequence shown here is derived from an EMBL/GenBank/DDBJ whole genome shotgun (WGS) entry which is preliminary data.</text>
</comment>
<accession>A0A433Q968</accession>
<dbReference type="EMBL" id="RBNJ01010875">
    <property type="protein sequence ID" value="RUS26269.1"/>
    <property type="molecule type" value="Genomic_DNA"/>
</dbReference>
<feature type="transmembrane region" description="Helical" evidence="6">
    <location>
        <begin position="99"/>
        <end position="120"/>
    </location>
</feature>
<evidence type="ECO:0000256" key="2">
    <source>
        <dbReference type="ARBA" id="ARBA00022692"/>
    </source>
</evidence>
<reference evidence="7 8" key="1">
    <citation type="journal article" date="2018" name="New Phytol.">
        <title>Phylogenomics of Endogonaceae and evolution of mycorrhizas within Mucoromycota.</title>
        <authorList>
            <person name="Chang Y."/>
            <person name="Desiro A."/>
            <person name="Na H."/>
            <person name="Sandor L."/>
            <person name="Lipzen A."/>
            <person name="Clum A."/>
            <person name="Barry K."/>
            <person name="Grigoriev I.V."/>
            <person name="Martin F.M."/>
            <person name="Stajich J.E."/>
            <person name="Smith M.E."/>
            <person name="Bonito G."/>
            <person name="Spatafora J.W."/>
        </authorList>
    </citation>
    <scope>NUCLEOTIDE SEQUENCE [LARGE SCALE GENOMIC DNA]</scope>
    <source>
        <strain evidence="7 8">AD002</strain>
    </source>
</reference>
<comment type="subcellular location">
    <subcellularLocation>
        <location evidence="1">Membrane</location>
        <topology evidence="1">Multi-pass membrane protein</topology>
    </subcellularLocation>
</comment>
<evidence type="ECO:0000313" key="8">
    <source>
        <dbReference type="Proteomes" id="UP000274822"/>
    </source>
</evidence>
<evidence type="ECO:0000256" key="4">
    <source>
        <dbReference type="ARBA" id="ARBA00023136"/>
    </source>
</evidence>
<keyword evidence="4 6" id="KW-0472">Membrane</keyword>
<feature type="transmembrane region" description="Helical" evidence="6">
    <location>
        <begin position="385"/>
        <end position="404"/>
    </location>
</feature>
<keyword evidence="3 6" id="KW-1133">Transmembrane helix</keyword>
<feature type="transmembrane region" description="Helical" evidence="6">
    <location>
        <begin position="272"/>
        <end position="290"/>
    </location>
</feature>
<sequence>MCYARLRLGYQQADPDHGPNFVISSQCEYEDIVVAGMVILFALLIASMYLFGPKPTNRVVAIITPTTDFLLRWINVLFCPALINVPKTPAVSPLEVGRITAVFVAGFFIFLAAASSIIRVMRMLSPFKSKTKKEQANDEEQAHEIDERMSIAASNHTNPDDRATSTAFELEDMTTNSRSHDDNNHTTISSAMPSETTFESQADDATEASTTRPSPFISRGSSVAILEHPPEAPTASGQASDEPHHPALNSLFIRLQKSVLHLYTNLTINHKIYLVLFLTSLIAFLALPTSSPASPFFSTLVQLTCVVLAYLAALTVPLHIRFFVHPMLTCSAVTLSLIAILEATKNRSLLDGLNEFSSGRKYNVLLAGGGRGAHGEILWPGAGDVLFSFMDASIVSLGVVMFKYRAELKLHFFEMISTILILAVLTLFIYPLMANAIGVSPARSLSLVARSVTTPLAIPLESIIQGDVTLAVCLIIITGISGTIVIPVIMKKILRIKDGELKSYGCSETTESLSS</sequence>
<dbReference type="InterPro" id="IPR007300">
    <property type="entry name" value="CidB/LrgB"/>
</dbReference>
<feature type="compositionally biased region" description="Polar residues" evidence="5">
    <location>
        <begin position="185"/>
        <end position="200"/>
    </location>
</feature>
<evidence type="ECO:0000256" key="5">
    <source>
        <dbReference type="SAM" id="MobiDB-lite"/>
    </source>
</evidence>
<feature type="transmembrane region" description="Helical" evidence="6">
    <location>
        <begin position="296"/>
        <end position="316"/>
    </location>
</feature>
<name>A0A433Q968_9FUNG</name>
<dbReference type="AlphaFoldDB" id="A0A433Q968"/>
<feature type="transmembrane region" description="Helical" evidence="6">
    <location>
        <begin position="323"/>
        <end position="341"/>
    </location>
</feature>